<dbReference type="EMBL" id="KU167097">
    <property type="protein sequence ID" value="AMP43345.1"/>
    <property type="molecule type" value="Genomic_DNA"/>
</dbReference>
<dbReference type="InterPro" id="IPR011063">
    <property type="entry name" value="TilS/TtcA_N"/>
</dbReference>
<feature type="binding site" evidence="6">
    <location>
        <begin position="29"/>
        <end position="34"/>
    </location>
    <ligand>
        <name>ATP</name>
        <dbReference type="ChEBI" id="CHEBI:30616"/>
    </ligand>
</feature>
<feature type="domain" description="tRNA(Ile)-lysidine/2-thiocytidine synthase N-terminal" evidence="7">
    <location>
        <begin position="24"/>
        <end position="231"/>
    </location>
</feature>
<dbReference type="HAMAP" id="MF_01161">
    <property type="entry name" value="tRNA_Ile_lys_synt"/>
    <property type="match status" value="1"/>
</dbReference>
<dbReference type="Gene3D" id="3.40.50.620">
    <property type="entry name" value="HUPs"/>
    <property type="match status" value="1"/>
</dbReference>
<dbReference type="GO" id="GO:0009507">
    <property type="term" value="C:chloroplast"/>
    <property type="evidence" value="ECO:0007669"/>
    <property type="project" value="UniProtKB-SubCell"/>
</dbReference>
<dbReference type="AlphaFoldDB" id="A0A142BY53"/>
<comment type="domain">
    <text evidence="6">The N-terminal region contains the highly conserved SGGXDS motif, predicted to be a P-loop motif involved in ATP binding.</text>
</comment>
<evidence type="ECO:0000256" key="2">
    <source>
        <dbReference type="ARBA" id="ARBA00022694"/>
    </source>
</evidence>
<evidence type="ECO:0000259" key="7">
    <source>
        <dbReference type="Pfam" id="PF01171"/>
    </source>
</evidence>
<dbReference type="GO" id="GO:0032267">
    <property type="term" value="F:tRNA(Ile)-lysidine synthase activity"/>
    <property type="evidence" value="ECO:0007669"/>
    <property type="project" value="UniProtKB-EC"/>
</dbReference>
<keyword evidence="2 6" id="KW-0819">tRNA processing</keyword>
<name>A0A142BY53_9CHLO</name>
<evidence type="ECO:0000256" key="3">
    <source>
        <dbReference type="ARBA" id="ARBA00022741"/>
    </source>
</evidence>
<sequence>MEQFINLVRIQINLKGLFSYGNTLILCISGGQDSNLLYLIFTVLKYQYNLPLVLVYCNHYWQKDSVLNQQNLTRLVYLNKHPIIFCTPFFLVKQGEFNAAFWRYTSLQRICFFVNADLVLTGHTSTDVVESFLFYLIRGSQSRLITQFQNITLNEYSKLYFFTVKKTTLRKLIDSRLNIIINTSANLLKVIKPIQNLTRYEVYHLINFFYFPIWVDQTNFSMRYARNRIRYQLLPLIRFYFNPKTDINVHRFLNTLFDDITFLDYLTLKLKDLNNITKQTNFFSYTFAFFFSCPYIFQKRLLVEGFNQIKVRQFNYKNLELILKFLYIQFYKPELRKKPIILIINKKIKVVVNYSVFYFYSL</sequence>
<dbReference type="SUPFAM" id="SSF52402">
    <property type="entry name" value="Adenine nucleotide alpha hydrolases-like"/>
    <property type="match status" value="1"/>
</dbReference>
<comment type="similarity">
    <text evidence="6">Belongs to the tRNA(Ile)-lysidine synthase family.</text>
</comment>
<dbReference type="PANTHER" id="PTHR43033">
    <property type="entry name" value="TRNA(ILE)-LYSIDINE SYNTHASE-RELATED"/>
    <property type="match status" value="1"/>
</dbReference>
<evidence type="ECO:0000256" key="1">
    <source>
        <dbReference type="ARBA" id="ARBA00022598"/>
    </source>
</evidence>
<dbReference type="CDD" id="cd01992">
    <property type="entry name" value="TilS_N"/>
    <property type="match status" value="1"/>
</dbReference>
<comment type="function">
    <text evidence="6">Ligates lysine onto the cytidine present at position 34 of the AUA codon-specific tRNA(Ile) that contains the anticodon CAU, in an ATP-dependent manner. Cytidine is converted to lysidine, thus changing the amino acid specificity of the tRNA from methionine to isoleucine.</text>
</comment>
<keyword evidence="1 6" id="KW-0436">Ligase</keyword>
<evidence type="ECO:0000313" key="8">
    <source>
        <dbReference type="EMBL" id="AMP43345.1"/>
    </source>
</evidence>
<dbReference type="EC" id="6.3.4.19" evidence="6"/>
<dbReference type="InterPro" id="IPR012795">
    <property type="entry name" value="tRNA_Ile_lys_synt_N"/>
</dbReference>
<dbReference type="PANTHER" id="PTHR43033:SF1">
    <property type="entry name" value="TRNA(ILE)-LYSIDINE SYNTHASE-RELATED"/>
    <property type="match status" value="1"/>
</dbReference>
<gene>
    <name evidence="6 8" type="primary">tilS</name>
</gene>
<proteinExistence type="inferred from homology"/>
<protein>
    <recommendedName>
        <fullName evidence="6">tRNA(Ile)-lysidine synthase, chloroplastic</fullName>
        <ecNumber evidence="6">6.3.4.19</ecNumber>
    </recommendedName>
    <alternativeName>
        <fullName evidence="6">tRNA(Ile)-2-lysyl-cytidine synthase</fullName>
    </alternativeName>
    <alternativeName>
        <fullName evidence="6">tRNA(Ile)-lysidine synthetase</fullName>
    </alternativeName>
</protein>
<keyword evidence="8" id="KW-0934">Plastid</keyword>
<comment type="catalytic activity">
    <reaction evidence="5 6">
        <text>cytidine(34) in tRNA(Ile2) + L-lysine + ATP = lysidine(34) in tRNA(Ile2) + AMP + diphosphate + H(+)</text>
        <dbReference type="Rhea" id="RHEA:43744"/>
        <dbReference type="Rhea" id="RHEA-COMP:10625"/>
        <dbReference type="Rhea" id="RHEA-COMP:10670"/>
        <dbReference type="ChEBI" id="CHEBI:15378"/>
        <dbReference type="ChEBI" id="CHEBI:30616"/>
        <dbReference type="ChEBI" id="CHEBI:32551"/>
        <dbReference type="ChEBI" id="CHEBI:33019"/>
        <dbReference type="ChEBI" id="CHEBI:82748"/>
        <dbReference type="ChEBI" id="CHEBI:83665"/>
        <dbReference type="ChEBI" id="CHEBI:456215"/>
        <dbReference type="EC" id="6.3.4.19"/>
    </reaction>
</comment>
<dbReference type="GO" id="GO:0005524">
    <property type="term" value="F:ATP binding"/>
    <property type="evidence" value="ECO:0007669"/>
    <property type="project" value="UniProtKB-UniRule"/>
</dbReference>
<comment type="subcellular location">
    <subcellularLocation>
        <location evidence="6">Plastid</location>
        <location evidence="6">Chloroplast</location>
    </subcellularLocation>
</comment>
<keyword evidence="3 6" id="KW-0547">Nucleotide-binding</keyword>
<keyword evidence="4 6" id="KW-0067">ATP-binding</keyword>
<evidence type="ECO:0000256" key="5">
    <source>
        <dbReference type="ARBA" id="ARBA00048539"/>
    </source>
</evidence>
<accession>A0A142BY53</accession>
<evidence type="ECO:0000256" key="6">
    <source>
        <dbReference type="HAMAP-Rule" id="MF_01161"/>
    </source>
</evidence>
<dbReference type="InterPro" id="IPR012094">
    <property type="entry name" value="tRNA_Ile_lys_synt"/>
</dbReference>
<keyword evidence="8" id="KW-0150">Chloroplast</keyword>
<evidence type="ECO:0000256" key="4">
    <source>
        <dbReference type="ARBA" id="ARBA00022840"/>
    </source>
</evidence>
<geneLocation type="chloroplast" evidence="8"/>
<dbReference type="InterPro" id="IPR014729">
    <property type="entry name" value="Rossmann-like_a/b/a_fold"/>
</dbReference>
<organism evidence="8">
    <name type="scientific">Tetraselmis sp. CCMP 881</name>
    <dbReference type="NCBI Taxonomy" id="1812852"/>
    <lineage>
        <taxon>Eukaryota</taxon>
        <taxon>Viridiplantae</taxon>
        <taxon>Chlorophyta</taxon>
        <taxon>core chlorophytes</taxon>
        <taxon>Chlorodendrophyceae</taxon>
        <taxon>Chlorodendrales</taxon>
        <taxon>Chlorodendraceae</taxon>
        <taxon>Tetraselmis</taxon>
    </lineage>
</organism>
<reference evidence="8" key="1">
    <citation type="journal article" date="2016" name="PLoS ONE">
        <title>Distinctive Architecture of the Chloroplast Genome in the Chlorodendrophycean Green Algae Scherffelia dubia and Tetraselmis sp. CCMP 881.</title>
        <authorList>
            <person name="Turmel M."/>
            <person name="de Cambiaire J.C."/>
            <person name="Otis C."/>
            <person name="Lemieux C."/>
        </authorList>
    </citation>
    <scope>NUCLEOTIDE SEQUENCE</scope>
</reference>
<dbReference type="Pfam" id="PF01171">
    <property type="entry name" value="ATP_bind_3"/>
    <property type="match status" value="1"/>
</dbReference>
<dbReference type="GO" id="GO:0006400">
    <property type="term" value="P:tRNA modification"/>
    <property type="evidence" value="ECO:0007669"/>
    <property type="project" value="UniProtKB-UniRule"/>
</dbReference>